<gene>
    <name evidence="1" type="ORF">Tco_0940384</name>
</gene>
<name>A0ABQ5DNE6_9ASTR</name>
<accession>A0ABQ5DNE6</accession>
<proteinExistence type="predicted"/>
<dbReference type="Proteomes" id="UP001151760">
    <property type="component" value="Unassembled WGS sequence"/>
</dbReference>
<evidence type="ECO:0000313" key="2">
    <source>
        <dbReference type="Proteomes" id="UP001151760"/>
    </source>
</evidence>
<protein>
    <submittedName>
        <fullName evidence="1">Uncharacterized protein</fullName>
    </submittedName>
</protein>
<organism evidence="1 2">
    <name type="scientific">Tanacetum coccineum</name>
    <dbReference type="NCBI Taxonomy" id="301880"/>
    <lineage>
        <taxon>Eukaryota</taxon>
        <taxon>Viridiplantae</taxon>
        <taxon>Streptophyta</taxon>
        <taxon>Embryophyta</taxon>
        <taxon>Tracheophyta</taxon>
        <taxon>Spermatophyta</taxon>
        <taxon>Magnoliopsida</taxon>
        <taxon>eudicotyledons</taxon>
        <taxon>Gunneridae</taxon>
        <taxon>Pentapetalae</taxon>
        <taxon>asterids</taxon>
        <taxon>campanulids</taxon>
        <taxon>Asterales</taxon>
        <taxon>Asteraceae</taxon>
        <taxon>Asteroideae</taxon>
        <taxon>Anthemideae</taxon>
        <taxon>Anthemidinae</taxon>
        <taxon>Tanacetum</taxon>
    </lineage>
</organism>
<reference evidence="1" key="2">
    <citation type="submission" date="2022-01" db="EMBL/GenBank/DDBJ databases">
        <authorList>
            <person name="Yamashiro T."/>
            <person name="Shiraishi A."/>
            <person name="Satake H."/>
            <person name="Nakayama K."/>
        </authorList>
    </citation>
    <scope>NUCLEOTIDE SEQUENCE</scope>
</reference>
<reference evidence="1" key="1">
    <citation type="journal article" date="2022" name="Int. J. Mol. Sci.">
        <title>Draft Genome of Tanacetum Coccineum: Genomic Comparison of Closely Related Tanacetum-Family Plants.</title>
        <authorList>
            <person name="Yamashiro T."/>
            <person name="Shiraishi A."/>
            <person name="Nakayama K."/>
            <person name="Satake H."/>
        </authorList>
    </citation>
    <scope>NUCLEOTIDE SEQUENCE</scope>
</reference>
<keyword evidence="2" id="KW-1185">Reference proteome</keyword>
<sequence>MIGYDNTLWNGSLGPPADAPLKKYV</sequence>
<feature type="non-terminal residue" evidence="1">
    <location>
        <position position="25"/>
    </location>
</feature>
<comment type="caution">
    <text evidence="1">The sequence shown here is derived from an EMBL/GenBank/DDBJ whole genome shotgun (WGS) entry which is preliminary data.</text>
</comment>
<dbReference type="EMBL" id="BQNB010015482">
    <property type="protein sequence ID" value="GJT40519.1"/>
    <property type="molecule type" value="Genomic_DNA"/>
</dbReference>
<evidence type="ECO:0000313" key="1">
    <source>
        <dbReference type="EMBL" id="GJT40519.1"/>
    </source>
</evidence>